<dbReference type="EMBL" id="JADYXP020000003">
    <property type="protein sequence ID" value="KAL0127758.1"/>
    <property type="molecule type" value="Genomic_DNA"/>
</dbReference>
<evidence type="ECO:0000313" key="1">
    <source>
        <dbReference type="EMBL" id="KAL0127758.1"/>
    </source>
</evidence>
<reference evidence="1 2" key="1">
    <citation type="submission" date="2023-03" db="EMBL/GenBank/DDBJ databases">
        <title>High recombination rates correlate with genetic variation in Cardiocondyla obscurior ants.</title>
        <authorList>
            <person name="Errbii M."/>
        </authorList>
    </citation>
    <scope>NUCLEOTIDE SEQUENCE [LARGE SCALE GENOMIC DNA]</scope>
    <source>
        <strain evidence="1">Alpha-2009</strain>
        <tissue evidence="1">Whole body</tissue>
    </source>
</reference>
<sequence length="80" mass="9490">MRYVIAPDAEIDVGNDFTKCWISAKHFPQQALKRQVFFFFYYETRLRCYVIKRVNGTNGEEWCIQLDWMINGPLGNIVHS</sequence>
<name>A0AAW2GJM1_9HYME</name>
<comment type="caution">
    <text evidence="1">The sequence shown here is derived from an EMBL/GenBank/DDBJ whole genome shotgun (WGS) entry which is preliminary data.</text>
</comment>
<dbReference type="Proteomes" id="UP001430953">
    <property type="component" value="Unassembled WGS sequence"/>
</dbReference>
<organism evidence="1 2">
    <name type="scientific">Cardiocondyla obscurior</name>
    <dbReference type="NCBI Taxonomy" id="286306"/>
    <lineage>
        <taxon>Eukaryota</taxon>
        <taxon>Metazoa</taxon>
        <taxon>Ecdysozoa</taxon>
        <taxon>Arthropoda</taxon>
        <taxon>Hexapoda</taxon>
        <taxon>Insecta</taxon>
        <taxon>Pterygota</taxon>
        <taxon>Neoptera</taxon>
        <taxon>Endopterygota</taxon>
        <taxon>Hymenoptera</taxon>
        <taxon>Apocrita</taxon>
        <taxon>Aculeata</taxon>
        <taxon>Formicoidea</taxon>
        <taxon>Formicidae</taxon>
        <taxon>Myrmicinae</taxon>
        <taxon>Cardiocondyla</taxon>
    </lineage>
</organism>
<protein>
    <submittedName>
        <fullName evidence="1">Uncharacterized protein</fullName>
    </submittedName>
</protein>
<evidence type="ECO:0000313" key="2">
    <source>
        <dbReference type="Proteomes" id="UP001430953"/>
    </source>
</evidence>
<dbReference type="AlphaFoldDB" id="A0AAW2GJM1"/>
<gene>
    <name evidence="1" type="ORF">PUN28_003178</name>
</gene>
<accession>A0AAW2GJM1</accession>
<keyword evidence="2" id="KW-1185">Reference proteome</keyword>
<proteinExistence type="predicted"/>